<dbReference type="OrthoDB" id="10683256at2759"/>
<feature type="region of interest" description="Disordered" evidence="1">
    <location>
        <begin position="62"/>
        <end position="92"/>
    </location>
</feature>
<evidence type="ECO:0000313" key="2">
    <source>
        <dbReference type="EMBL" id="TNV83463.1"/>
    </source>
</evidence>
<feature type="compositionally biased region" description="Basic residues" evidence="1">
    <location>
        <begin position="620"/>
        <end position="631"/>
    </location>
</feature>
<evidence type="ECO:0000256" key="1">
    <source>
        <dbReference type="SAM" id="MobiDB-lite"/>
    </source>
</evidence>
<proteinExistence type="predicted"/>
<organism evidence="2 3">
    <name type="scientific">Halteria grandinella</name>
    <dbReference type="NCBI Taxonomy" id="5974"/>
    <lineage>
        <taxon>Eukaryota</taxon>
        <taxon>Sar</taxon>
        <taxon>Alveolata</taxon>
        <taxon>Ciliophora</taxon>
        <taxon>Intramacronucleata</taxon>
        <taxon>Spirotrichea</taxon>
        <taxon>Stichotrichia</taxon>
        <taxon>Sporadotrichida</taxon>
        <taxon>Halteriidae</taxon>
        <taxon>Halteria</taxon>
    </lineage>
</organism>
<dbReference type="AlphaFoldDB" id="A0A8J8T6U0"/>
<feature type="compositionally biased region" description="Polar residues" evidence="1">
    <location>
        <begin position="69"/>
        <end position="92"/>
    </location>
</feature>
<dbReference type="EMBL" id="RRYP01003808">
    <property type="protein sequence ID" value="TNV83463.1"/>
    <property type="molecule type" value="Genomic_DNA"/>
</dbReference>
<evidence type="ECO:0000313" key="3">
    <source>
        <dbReference type="Proteomes" id="UP000785679"/>
    </source>
</evidence>
<feature type="compositionally biased region" description="Polar residues" evidence="1">
    <location>
        <begin position="29"/>
        <end position="42"/>
    </location>
</feature>
<sequence length="631" mass="72267">MSQKTSNKGSGIVTPLILSKDQNQGGGYANSSRAQLSTQRGGQPTPIVGKFVSVTDQSIAFHKQKNKQDSGTGITQYDTNSGSPRIPKATQQSTFFSGSESKFRESSLYNKNFQFQLQKDHLLQVRQSQLKRKYEGFEPALPTDSLPQSTQIQPISSDSLNKASYREIFGNTKLSQKKSLQFVNFSMERYNPINNHDTHNHTVYSQFFDKRINYQSERPLFRDGKMLHNKLSDKYNPVAALRLSDSQRRMEVEENRRQIFLKRNSYIMKNIGDLRKLNRSVIEKSSLPSSDQQIELIKRNPGDPILTSQRKPFQVGNILNFFDNMQSRMSANQSPIQRAKTDLNHQNYEPHPQLYQRPVTQTERITFKALRKISQNRLDPVDEQPDQIDNLSEILDSLQPKRKLANTTYGSPFVRKAANESQAYLSKPIQEISIVRQSMPSKTPMQSIEEKVPLVMSEAAINKRLKNLEDYIQSKKRLKDREDAVSHASQVIDTLSKQNDTKSHTSYANPFLKQSLKLKNLDMVLGAANTIVHQNIEDSIGETQRTLRSPRVQQDTLRDYQQIIDGVQDINGRITARNQGGSIYTTKQRSPRYLGEYDEDQEEEGEKQEEDTQTVEPQAKKKSKAKKQKQK</sequence>
<comment type="caution">
    <text evidence="2">The sequence shown here is derived from an EMBL/GenBank/DDBJ whole genome shotgun (WGS) entry which is preliminary data.</text>
</comment>
<feature type="compositionally biased region" description="Acidic residues" evidence="1">
    <location>
        <begin position="596"/>
        <end position="613"/>
    </location>
</feature>
<feature type="region of interest" description="Disordered" evidence="1">
    <location>
        <begin position="1"/>
        <end position="48"/>
    </location>
</feature>
<accession>A0A8J8T6U0</accession>
<gene>
    <name evidence="2" type="ORF">FGO68_gene778</name>
</gene>
<dbReference type="Proteomes" id="UP000785679">
    <property type="component" value="Unassembled WGS sequence"/>
</dbReference>
<protein>
    <submittedName>
        <fullName evidence="2">Uncharacterized protein</fullName>
    </submittedName>
</protein>
<keyword evidence="3" id="KW-1185">Reference proteome</keyword>
<reference evidence="2" key="1">
    <citation type="submission" date="2019-06" db="EMBL/GenBank/DDBJ databases">
        <authorList>
            <person name="Zheng W."/>
        </authorList>
    </citation>
    <scope>NUCLEOTIDE SEQUENCE</scope>
    <source>
        <strain evidence="2">QDHG01</strain>
    </source>
</reference>
<name>A0A8J8T6U0_HALGN</name>
<feature type="region of interest" description="Disordered" evidence="1">
    <location>
        <begin position="581"/>
        <end position="631"/>
    </location>
</feature>